<feature type="region of interest" description="Disordered" evidence="1">
    <location>
        <begin position="1"/>
        <end position="22"/>
    </location>
</feature>
<reference evidence="2" key="1">
    <citation type="submission" date="2023-04" db="EMBL/GenBank/DDBJ databases">
        <title>Ambrosiozyma monospora NBRC 1965.</title>
        <authorList>
            <person name="Ichikawa N."/>
            <person name="Sato H."/>
            <person name="Tonouchi N."/>
        </authorList>
    </citation>
    <scope>NUCLEOTIDE SEQUENCE</scope>
    <source>
        <strain evidence="2">NBRC 1965</strain>
    </source>
</reference>
<feature type="compositionally biased region" description="Basic and acidic residues" evidence="1">
    <location>
        <begin position="106"/>
        <end position="118"/>
    </location>
</feature>
<dbReference type="AlphaFoldDB" id="A0A9W6YP04"/>
<accession>A0A9W6YP04</accession>
<feature type="compositionally biased region" description="Polar residues" evidence="1">
    <location>
        <begin position="49"/>
        <end position="60"/>
    </location>
</feature>
<sequence>MSTDLIPLEAQSSPKKPLGEIDMNVEAVTKSLDKLSTTDIQETVAPDVTKTTPEQKTIDTSPDENKEKGETSATPAAKPLQPLTTSNKQRTKKKKPYFKKPFPRTNKLEIPAEGKENAGPHVMPPPLAQHHQSWYGQPHQFTGHPPPMSQQPTRVNTPQFPLSNSLPPQGVTIVRTPTPDGTGFIERVYPHPSGSRNASFYGGDPYNYGRPNYLEYFPPSDFNQINLPQYQHWLCDSCWCSSLYW</sequence>
<comment type="caution">
    <text evidence="2">The sequence shown here is derived from an EMBL/GenBank/DDBJ whole genome shotgun (WGS) entry which is preliminary data.</text>
</comment>
<evidence type="ECO:0000313" key="2">
    <source>
        <dbReference type="EMBL" id="GMG21141.1"/>
    </source>
</evidence>
<protein>
    <submittedName>
        <fullName evidence="2">Unnamed protein product</fullName>
    </submittedName>
</protein>
<proteinExistence type="predicted"/>
<name>A0A9W6YP04_AMBMO</name>
<dbReference type="Proteomes" id="UP001165063">
    <property type="component" value="Unassembled WGS sequence"/>
</dbReference>
<evidence type="ECO:0000313" key="3">
    <source>
        <dbReference type="Proteomes" id="UP001165063"/>
    </source>
</evidence>
<keyword evidence="3" id="KW-1185">Reference proteome</keyword>
<feature type="compositionally biased region" description="Basic residues" evidence="1">
    <location>
        <begin position="89"/>
        <end position="102"/>
    </location>
</feature>
<dbReference type="EMBL" id="BSXU01000569">
    <property type="protein sequence ID" value="GMG21141.1"/>
    <property type="molecule type" value="Genomic_DNA"/>
</dbReference>
<gene>
    <name evidence="2" type="ORF">Amon01_000175700</name>
</gene>
<feature type="region of interest" description="Disordered" evidence="1">
    <location>
        <begin position="37"/>
        <end position="158"/>
    </location>
</feature>
<evidence type="ECO:0000256" key="1">
    <source>
        <dbReference type="SAM" id="MobiDB-lite"/>
    </source>
</evidence>
<organism evidence="2 3">
    <name type="scientific">Ambrosiozyma monospora</name>
    <name type="common">Yeast</name>
    <name type="synonym">Endomycopsis monosporus</name>
    <dbReference type="NCBI Taxonomy" id="43982"/>
    <lineage>
        <taxon>Eukaryota</taxon>
        <taxon>Fungi</taxon>
        <taxon>Dikarya</taxon>
        <taxon>Ascomycota</taxon>
        <taxon>Saccharomycotina</taxon>
        <taxon>Pichiomycetes</taxon>
        <taxon>Pichiales</taxon>
        <taxon>Pichiaceae</taxon>
        <taxon>Ambrosiozyma</taxon>
    </lineage>
</organism>